<name>A0A8J3CNG3_9BURK</name>
<dbReference type="RefSeq" id="WP_229809787.1">
    <property type="nucleotide sequence ID" value="NZ_BMZG01000008.1"/>
</dbReference>
<keyword evidence="2" id="KW-1185">Reference proteome</keyword>
<evidence type="ECO:0000313" key="1">
    <source>
        <dbReference type="EMBL" id="GHA75920.1"/>
    </source>
</evidence>
<dbReference type="NCBIfam" id="TIGR02610">
    <property type="entry name" value="PHA_gran_rgn"/>
    <property type="match status" value="1"/>
</dbReference>
<accession>A0A8J3CNG3</accession>
<gene>
    <name evidence="1" type="ORF">GCM10009007_16200</name>
</gene>
<evidence type="ECO:0000313" key="2">
    <source>
        <dbReference type="Proteomes" id="UP000614287"/>
    </source>
</evidence>
<proteinExistence type="predicted"/>
<evidence type="ECO:0008006" key="3">
    <source>
        <dbReference type="Google" id="ProtNLM"/>
    </source>
</evidence>
<dbReference type="Proteomes" id="UP000614287">
    <property type="component" value="Unassembled WGS sequence"/>
</dbReference>
<protein>
    <recommendedName>
        <fullName evidence="3">Polyhydroxyalkanoic acid system protein</fullName>
    </recommendedName>
</protein>
<dbReference type="InterPro" id="IPR013433">
    <property type="entry name" value="PHA_gran_rgn"/>
</dbReference>
<organism evidence="1 2">
    <name type="scientific">Formosimonas limnophila</name>
    <dbReference type="NCBI Taxonomy" id="1384487"/>
    <lineage>
        <taxon>Bacteria</taxon>
        <taxon>Pseudomonadati</taxon>
        <taxon>Pseudomonadota</taxon>
        <taxon>Betaproteobacteria</taxon>
        <taxon>Burkholderiales</taxon>
        <taxon>Burkholderiaceae</taxon>
        <taxon>Formosimonas</taxon>
    </lineage>
</organism>
<reference evidence="1" key="1">
    <citation type="journal article" date="2014" name="Int. J. Syst. Evol. Microbiol.">
        <title>Complete genome sequence of Corynebacterium casei LMG S-19264T (=DSM 44701T), isolated from a smear-ripened cheese.</title>
        <authorList>
            <consortium name="US DOE Joint Genome Institute (JGI-PGF)"/>
            <person name="Walter F."/>
            <person name="Albersmeier A."/>
            <person name="Kalinowski J."/>
            <person name="Ruckert C."/>
        </authorList>
    </citation>
    <scope>NUCLEOTIDE SEQUENCE</scope>
    <source>
        <strain evidence="1">KCTC 32501</strain>
    </source>
</reference>
<dbReference type="AlphaFoldDB" id="A0A8J3CNG3"/>
<reference evidence="1" key="2">
    <citation type="submission" date="2020-09" db="EMBL/GenBank/DDBJ databases">
        <authorList>
            <person name="Sun Q."/>
            <person name="Kim S."/>
        </authorList>
    </citation>
    <scope>NUCLEOTIDE SEQUENCE</scope>
    <source>
        <strain evidence="1">KCTC 32501</strain>
    </source>
</reference>
<dbReference type="EMBL" id="BMZG01000008">
    <property type="protein sequence ID" value="GHA75920.1"/>
    <property type="molecule type" value="Genomic_DNA"/>
</dbReference>
<comment type="caution">
    <text evidence="1">The sequence shown here is derived from an EMBL/GenBank/DDBJ whole genome shotgun (WGS) entry which is preliminary data.</text>
</comment>
<sequence length="97" mass="11188">MDDLHIKRTHQLGIEKSRQITDNWIHSAENDYRMVCELERTEHQDTVTFNRSGVTGIVISTADAFEIKAKLGFLFKSFLPLIKQQIEKNLDQVLGKS</sequence>
<dbReference type="Pfam" id="PF09650">
    <property type="entry name" value="PHA_gran_rgn"/>
    <property type="match status" value="1"/>
</dbReference>